<organism evidence="4 5">
    <name type="scientific">Scophthalmus maximus</name>
    <name type="common">Turbot</name>
    <name type="synonym">Psetta maxima</name>
    <dbReference type="NCBI Taxonomy" id="52904"/>
    <lineage>
        <taxon>Eukaryota</taxon>
        <taxon>Metazoa</taxon>
        <taxon>Chordata</taxon>
        <taxon>Craniata</taxon>
        <taxon>Vertebrata</taxon>
        <taxon>Euteleostomi</taxon>
        <taxon>Actinopterygii</taxon>
        <taxon>Neopterygii</taxon>
        <taxon>Teleostei</taxon>
        <taxon>Neoteleostei</taxon>
        <taxon>Acanthomorphata</taxon>
        <taxon>Carangaria</taxon>
        <taxon>Pleuronectiformes</taxon>
        <taxon>Pleuronectoidei</taxon>
        <taxon>Scophthalmidae</taxon>
        <taxon>Scophthalmus</taxon>
    </lineage>
</organism>
<name>A0A8D3BL11_SCOMX</name>
<dbReference type="GeneTree" id="ENSGT00940000156038"/>
<keyword evidence="1" id="KW-0732">Signal</keyword>
<reference evidence="4" key="1">
    <citation type="submission" date="2023-05" db="EMBL/GenBank/DDBJ databases">
        <title>High-quality long-read genome of Scophthalmus maximus.</title>
        <authorList>
            <person name="Lien S."/>
            <person name="Martinez P."/>
        </authorList>
    </citation>
    <scope>NUCLEOTIDE SEQUENCE [LARGE SCALE GENOMIC DNA]</scope>
</reference>
<evidence type="ECO:0000256" key="1">
    <source>
        <dbReference type="ARBA" id="ARBA00022729"/>
    </source>
</evidence>
<dbReference type="Proteomes" id="UP000694558">
    <property type="component" value="Chromosome 8"/>
</dbReference>
<dbReference type="InterPro" id="IPR057774">
    <property type="entry name" value="D8C_UMOD/GP2/OIT3-like"/>
</dbReference>
<sequence length="194" mass="22266">FLSKCVSWMWSMMGKPAGFVTARCADPCEHYTVLQDDWRSTNNTMNQITRCDRDINWQGWYRLFLGQISAHIPERCVGINRCGTHAPMWITEPNPTQSDAIVSRAVCNAWANNCCYFNSHTIQVKLCYGNYYVYKLLKPSTCNLAYCAGIVPFETFLHCDRNVILPLNPQIQVFSKFTVLLFIHSNNNLCTKTS</sequence>
<evidence type="ECO:0000256" key="2">
    <source>
        <dbReference type="ARBA" id="ARBA00023157"/>
    </source>
</evidence>
<proteinExistence type="predicted"/>
<dbReference type="PANTHER" id="PTHR36191:SF4">
    <property type="entry name" value="VWFD DOMAIN-CONTAINING PROTEIN"/>
    <property type="match status" value="1"/>
</dbReference>
<accession>A0A8D3BL11</accession>
<feature type="domain" description="UMOD/GP2/OIT3-like D8C" evidence="3">
    <location>
        <begin position="61"/>
        <end position="148"/>
    </location>
</feature>
<reference evidence="4" key="2">
    <citation type="submission" date="2025-08" db="UniProtKB">
        <authorList>
            <consortium name="Ensembl"/>
        </authorList>
    </citation>
    <scope>IDENTIFICATION</scope>
</reference>
<keyword evidence="2" id="KW-1015">Disulfide bond</keyword>
<evidence type="ECO:0000313" key="5">
    <source>
        <dbReference type="Proteomes" id="UP000694558"/>
    </source>
</evidence>
<dbReference type="AlphaFoldDB" id="A0A8D3BL11"/>
<dbReference type="PANTHER" id="PTHR36191">
    <property type="entry name" value="ENDO/EXONUCLEASE/PHOSPHATASE DOMAIN-CONTAINING PROTEIN-RELATED"/>
    <property type="match status" value="1"/>
</dbReference>
<dbReference type="Ensembl" id="ENSSMAT00000063347.1">
    <property type="protein sequence ID" value="ENSSMAP00000035719.1"/>
    <property type="gene ID" value="ENSSMAG00000036348.1"/>
</dbReference>
<protein>
    <recommendedName>
        <fullName evidence="3">UMOD/GP2/OIT3-like D8C domain-containing protein</fullName>
    </recommendedName>
</protein>
<dbReference type="Pfam" id="PF23283">
    <property type="entry name" value="D8C_UMOD"/>
    <property type="match status" value="1"/>
</dbReference>
<evidence type="ECO:0000259" key="3">
    <source>
        <dbReference type="Pfam" id="PF23283"/>
    </source>
</evidence>
<evidence type="ECO:0000313" key="4">
    <source>
        <dbReference type="Ensembl" id="ENSSMAP00000035719.1"/>
    </source>
</evidence>